<protein>
    <submittedName>
        <fullName evidence="1">Uncharacterized protein</fullName>
    </submittedName>
</protein>
<dbReference type="Proteomes" id="UP001056120">
    <property type="component" value="Linkage Group LG06"/>
</dbReference>
<evidence type="ECO:0000313" key="2">
    <source>
        <dbReference type="Proteomes" id="UP001056120"/>
    </source>
</evidence>
<reference evidence="1 2" key="2">
    <citation type="journal article" date="2022" name="Mol. Ecol. Resour.">
        <title>The genomes of chicory, endive, great burdock and yacon provide insights into Asteraceae paleo-polyploidization history and plant inulin production.</title>
        <authorList>
            <person name="Fan W."/>
            <person name="Wang S."/>
            <person name="Wang H."/>
            <person name="Wang A."/>
            <person name="Jiang F."/>
            <person name="Liu H."/>
            <person name="Zhao H."/>
            <person name="Xu D."/>
            <person name="Zhang Y."/>
        </authorList>
    </citation>
    <scope>NUCLEOTIDE SEQUENCE [LARGE SCALE GENOMIC DNA]</scope>
    <source>
        <strain evidence="2">cv. Yunnan</strain>
        <tissue evidence="1">Leaves</tissue>
    </source>
</reference>
<keyword evidence="2" id="KW-1185">Reference proteome</keyword>
<dbReference type="EMBL" id="CM042023">
    <property type="protein sequence ID" value="KAI3814298.1"/>
    <property type="molecule type" value="Genomic_DNA"/>
</dbReference>
<evidence type="ECO:0000313" key="1">
    <source>
        <dbReference type="EMBL" id="KAI3814298.1"/>
    </source>
</evidence>
<reference evidence="2" key="1">
    <citation type="journal article" date="2022" name="Mol. Ecol. Resour.">
        <title>The genomes of chicory, endive, great burdock and yacon provide insights into Asteraceae palaeo-polyploidization history and plant inulin production.</title>
        <authorList>
            <person name="Fan W."/>
            <person name="Wang S."/>
            <person name="Wang H."/>
            <person name="Wang A."/>
            <person name="Jiang F."/>
            <person name="Liu H."/>
            <person name="Zhao H."/>
            <person name="Xu D."/>
            <person name="Zhang Y."/>
        </authorList>
    </citation>
    <scope>NUCLEOTIDE SEQUENCE [LARGE SCALE GENOMIC DNA]</scope>
    <source>
        <strain evidence="2">cv. Yunnan</strain>
    </source>
</reference>
<organism evidence="1 2">
    <name type="scientific">Smallanthus sonchifolius</name>
    <dbReference type="NCBI Taxonomy" id="185202"/>
    <lineage>
        <taxon>Eukaryota</taxon>
        <taxon>Viridiplantae</taxon>
        <taxon>Streptophyta</taxon>
        <taxon>Embryophyta</taxon>
        <taxon>Tracheophyta</taxon>
        <taxon>Spermatophyta</taxon>
        <taxon>Magnoliopsida</taxon>
        <taxon>eudicotyledons</taxon>
        <taxon>Gunneridae</taxon>
        <taxon>Pentapetalae</taxon>
        <taxon>asterids</taxon>
        <taxon>campanulids</taxon>
        <taxon>Asterales</taxon>
        <taxon>Asteraceae</taxon>
        <taxon>Asteroideae</taxon>
        <taxon>Heliantheae alliance</taxon>
        <taxon>Millerieae</taxon>
        <taxon>Smallanthus</taxon>
    </lineage>
</organism>
<comment type="caution">
    <text evidence="1">The sequence shown here is derived from an EMBL/GenBank/DDBJ whole genome shotgun (WGS) entry which is preliminary data.</text>
</comment>
<proteinExistence type="predicted"/>
<sequence length="92" mass="10171">MKPTKAQKPSTSKQHDPVGTKQSTFEYRPKKMDVPTGHLTEVKPRLMSHMWMSGMKSLDSGREKVGRNLEVVGPGEEDGLLDGRAQFMASGV</sequence>
<gene>
    <name evidence="1" type="ORF">L1987_19049</name>
</gene>
<name>A0ACB9J1F3_9ASTR</name>
<accession>A0ACB9J1F3</accession>